<dbReference type="GO" id="GO:0031267">
    <property type="term" value="F:small GTPase binding"/>
    <property type="evidence" value="ECO:0007669"/>
    <property type="project" value="TreeGrafter"/>
</dbReference>
<feature type="compositionally biased region" description="Low complexity" evidence="1">
    <location>
        <begin position="123"/>
        <end position="140"/>
    </location>
</feature>
<dbReference type="GO" id="GO:0048471">
    <property type="term" value="C:perinuclear region of cytoplasm"/>
    <property type="evidence" value="ECO:0007669"/>
    <property type="project" value="TreeGrafter"/>
</dbReference>
<feature type="region of interest" description="Disordered" evidence="1">
    <location>
        <begin position="118"/>
        <end position="140"/>
    </location>
</feature>
<evidence type="ECO:0000313" key="2">
    <source>
        <dbReference type="EMBL" id="CAE0099096.1"/>
    </source>
</evidence>
<sequence length="658" mass="70566">MSRLLLPAQAPSEKAPPARAALVLGEVGSGKTLLCRALMSRALRSGGGTHLLPVYVRVAEVVEMVQRGLLLHGDGGGLLLQWLRRSHGSHSRQFVLLKQALLEGRLLVILDGLDMPPSRPTEASGPSGSSSPGSSSAKPSSTADIMSRWAVSLLYHEAAGVLARHCSLLVTARASQVDLRFFPPAMFARFELHPQPIGLLTAASVVLCPSQRKLLRRCVLQSWAAEKQQRPIISALLVAVHARRSGHESSVLGRLQFFVEALNLMLHTSELAATTAQRSHQSRPTQLLPPAPHSPSTLGASLQLRLYVLKRVALHAFGLRQRLVSSTLVAKALDHSAGALVLWRQLQLEAWRGQLPLLTSDRHDASETATLSFCDDSFADVLLALALRDMGVGELSRPAAAQLLTAPSERLKASSSAAPGTRNGQTVQQAAWWAWPEGGYSRLLRRLSGGGCDTLLFVEEHARSEPGWLNIFCNTLSGHALRAHSEPAVDLTKLAVVLTHSTTLRGLQLVDCAIDDAATEVFATALRGMRADCSLECLHLARNNIGPRGAVALARSLPTSVRLLGLEENRLADDGATVLAEMLRANESLATLDLSNNLIGDTGVLRLLDGLASNSTIKQLCLRGNPCKNPAQHGPALEPRFALLEGDAAPVKARVVFT</sequence>
<dbReference type="SUPFAM" id="SSF52540">
    <property type="entry name" value="P-loop containing nucleoside triphosphate hydrolases"/>
    <property type="match status" value="1"/>
</dbReference>
<dbReference type="InterPro" id="IPR027417">
    <property type="entry name" value="P-loop_NTPase"/>
</dbReference>
<dbReference type="GO" id="GO:0005829">
    <property type="term" value="C:cytosol"/>
    <property type="evidence" value="ECO:0007669"/>
    <property type="project" value="TreeGrafter"/>
</dbReference>
<dbReference type="Gene3D" id="3.80.10.10">
    <property type="entry name" value="Ribonuclease Inhibitor"/>
    <property type="match status" value="2"/>
</dbReference>
<feature type="region of interest" description="Disordered" evidence="1">
    <location>
        <begin position="275"/>
        <end position="294"/>
    </location>
</feature>
<feature type="compositionally biased region" description="Polar residues" evidence="1">
    <location>
        <begin position="275"/>
        <end position="285"/>
    </location>
</feature>
<accession>A0A7S3AE74</accession>
<dbReference type="EMBL" id="HBHX01002753">
    <property type="protein sequence ID" value="CAE0099096.1"/>
    <property type="molecule type" value="Transcribed_RNA"/>
</dbReference>
<dbReference type="PROSITE" id="PS51450">
    <property type="entry name" value="LRR"/>
    <property type="match status" value="1"/>
</dbReference>
<dbReference type="Pfam" id="PF13516">
    <property type="entry name" value="LRR_6"/>
    <property type="match status" value="2"/>
</dbReference>
<reference evidence="2" key="1">
    <citation type="submission" date="2021-01" db="EMBL/GenBank/DDBJ databases">
        <authorList>
            <person name="Corre E."/>
            <person name="Pelletier E."/>
            <person name="Niang G."/>
            <person name="Scheremetjew M."/>
            <person name="Finn R."/>
            <person name="Kale V."/>
            <person name="Holt S."/>
            <person name="Cochrane G."/>
            <person name="Meng A."/>
            <person name="Brown T."/>
            <person name="Cohen L."/>
        </authorList>
    </citation>
    <scope>NUCLEOTIDE SEQUENCE</scope>
    <source>
        <strain evidence="2">CCMP281</strain>
    </source>
</reference>
<dbReference type="AlphaFoldDB" id="A0A7S3AE74"/>
<protein>
    <recommendedName>
        <fullName evidence="3">NACHT domain-containing protein</fullName>
    </recommendedName>
</protein>
<evidence type="ECO:0000256" key="1">
    <source>
        <dbReference type="SAM" id="MobiDB-lite"/>
    </source>
</evidence>
<dbReference type="InterPro" id="IPR032675">
    <property type="entry name" value="LRR_dom_sf"/>
</dbReference>
<dbReference type="PANTHER" id="PTHR24113">
    <property type="entry name" value="RAN GTPASE-ACTIVATING PROTEIN 1"/>
    <property type="match status" value="1"/>
</dbReference>
<dbReference type="GO" id="GO:0005096">
    <property type="term" value="F:GTPase activator activity"/>
    <property type="evidence" value="ECO:0007669"/>
    <property type="project" value="InterPro"/>
</dbReference>
<proteinExistence type="predicted"/>
<dbReference type="SMART" id="SM00368">
    <property type="entry name" value="LRR_RI"/>
    <property type="match status" value="4"/>
</dbReference>
<dbReference type="GO" id="GO:0006913">
    <property type="term" value="P:nucleocytoplasmic transport"/>
    <property type="evidence" value="ECO:0007669"/>
    <property type="project" value="TreeGrafter"/>
</dbReference>
<dbReference type="PANTHER" id="PTHR24113:SF15">
    <property type="entry name" value="NACHT DOMAIN-CONTAINING PROTEIN"/>
    <property type="match status" value="1"/>
</dbReference>
<dbReference type="InterPro" id="IPR027038">
    <property type="entry name" value="RanGap"/>
</dbReference>
<dbReference type="Gene3D" id="3.40.50.300">
    <property type="entry name" value="P-loop containing nucleotide triphosphate hydrolases"/>
    <property type="match status" value="1"/>
</dbReference>
<dbReference type="InterPro" id="IPR001611">
    <property type="entry name" value="Leu-rich_rpt"/>
</dbReference>
<dbReference type="GO" id="GO:0005634">
    <property type="term" value="C:nucleus"/>
    <property type="evidence" value="ECO:0007669"/>
    <property type="project" value="TreeGrafter"/>
</dbReference>
<gene>
    <name evidence="2" type="ORF">HERI1096_LOCUS1518</name>
</gene>
<dbReference type="SUPFAM" id="SSF52047">
    <property type="entry name" value="RNI-like"/>
    <property type="match status" value="1"/>
</dbReference>
<organism evidence="2">
    <name type="scientific">Haptolina ericina</name>
    <dbReference type="NCBI Taxonomy" id="156174"/>
    <lineage>
        <taxon>Eukaryota</taxon>
        <taxon>Haptista</taxon>
        <taxon>Haptophyta</taxon>
        <taxon>Prymnesiophyceae</taxon>
        <taxon>Prymnesiales</taxon>
        <taxon>Prymnesiaceae</taxon>
        <taxon>Haptolina</taxon>
    </lineage>
</organism>
<evidence type="ECO:0008006" key="3">
    <source>
        <dbReference type="Google" id="ProtNLM"/>
    </source>
</evidence>
<name>A0A7S3AE74_9EUKA</name>